<feature type="domain" description="ABC transmembrane type-1" evidence="17">
    <location>
        <begin position="28"/>
        <end position="310"/>
    </location>
</feature>
<dbReference type="InterPro" id="IPR011527">
    <property type="entry name" value="ABC1_TM_dom"/>
</dbReference>
<gene>
    <name evidence="18" type="ORF">CKO45_12165</name>
</gene>
<dbReference type="InterPro" id="IPR039421">
    <property type="entry name" value="Type_1_exporter"/>
</dbReference>
<dbReference type="InterPro" id="IPR003593">
    <property type="entry name" value="AAA+_ATPase"/>
</dbReference>
<sequence length="587" mass="61594">MTAAAPPARIAALRRLLPYLRPYRGRALLAALALLLAAGLVLGLGQGVRHLVDEGFAAGSAAALDRTALVLFGVVAALAVATCTRFWLVSWLGERVAGDVRRDVFDHVLSLSPAWFETARTGDILSRLTADVTLLQALIGSAVSQGLRNVLTGAGAFGMLLVTSPKLAGIVALVVPLVVAPLVLFGRREKRLSRAAQERIADLGDTAEEAIAGLRTVQAYTHEPLDRQRFAARVEESVAAAVRRINSRSLLILLVILLGFGAITFSLWVGGRDVVAGRMTGGELAAFVLYAVMLASSGASLSEVWGEIQRAAGAAERIFDLLAVRPGIAAPAAPALLPAPARGRIGFEAVTFEYPTRPGQSALHEFSLAVEPGETVALVGPSGAGKTTVLQLLLRFYDPQAGRVTLDGVDIRRVDPASLRARLGLVPQDPVVFSADAFENIRFGRPGASDAEVRAAAEAAQAAGFLDALPQGFSTFLGTKGVMLSGGQRQRLAIARAILRDPAVLLLDEATSALDAESEQAVQQALAVASRGRTTLVVAHRLATVRRADRIVVMEGGRIVATGTHESLVRAGGLYGRLAALQFGEAA</sequence>
<dbReference type="PROSITE" id="PS50893">
    <property type="entry name" value="ABC_TRANSPORTER_2"/>
    <property type="match status" value="1"/>
</dbReference>
<evidence type="ECO:0000256" key="5">
    <source>
        <dbReference type="ARBA" id="ARBA00022741"/>
    </source>
</evidence>
<dbReference type="EMBL" id="NRSG01000077">
    <property type="protein sequence ID" value="MBK1658987.1"/>
    <property type="molecule type" value="Genomic_DNA"/>
</dbReference>
<dbReference type="RefSeq" id="WP_133218756.1">
    <property type="nucleotide sequence ID" value="NZ_NRSG01000077.1"/>
</dbReference>
<evidence type="ECO:0000256" key="8">
    <source>
        <dbReference type="ARBA" id="ARBA00022958"/>
    </source>
</evidence>
<evidence type="ECO:0000259" key="16">
    <source>
        <dbReference type="PROSITE" id="PS50893"/>
    </source>
</evidence>
<feature type="transmembrane region" description="Helical" evidence="15">
    <location>
        <begin position="167"/>
        <end position="185"/>
    </location>
</feature>
<evidence type="ECO:0000256" key="10">
    <source>
        <dbReference type="ARBA" id="ARBA00023065"/>
    </source>
</evidence>
<dbReference type="SMART" id="SM00382">
    <property type="entry name" value="AAA"/>
    <property type="match status" value="1"/>
</dbReference>
<evidence type="ECO:0000313" key="19">
    <source>
        <dbReference type="Proteomes" id="UP000697995"/>
    </source>
</evidence>
<dbReference type="PANTHER" id="PTHR43394">
    <property type="entry name" value="ATP-DEPENDENT PERMEASE MDL1, MITOCHONDRIAL"/>
    <property type="match status" value="1"/>
</dbReference>
<evidence type="ECO:0000256" key="15">
    <source>
        <dbReference type="SAM" id="Phobius"/>
    </source>
</evidence>
<accession>A0ABS1CY89</accession>
<keyword evidence="19" id="KW-1185">Reference proteome</keyword>
<dbReference type="NCBIfam" id="TIGR02204">
    <property type="entry name" value="MsbA_rel"/>
    <property type="match status" value="1"/>
</dbReference>
<evidence type="ECO:0000313" key="18">
    <source>
        <dbReference type="EMBL" id="MBK1658987.1"/>
    </source>
</evidence>
<dbReference type="SUPFAM" id="SSF90123">
    <property type="entry name" value="ABC transporter transmembrane region"/>
    <property type="match status" value="1"/>
</dbReference>
<dbReference type="Gene3D" id="1.20.1560.10">
    <property type="entry name" value="ABC transporter type 1, transmembrane domain"/>
    <property type="match status" value="1"/>
</dbReference>
<dbReference type="InterPro" id="IPR011918">
    <property type="entry name" value="ABC_MsbA_ATP-bd"/>
</dbReference>
<dbReference type="PANTHER" id="PTHR43394:SF17">
    <property type="entry name" value="MITOCHONDRIAL POTASSIUM CHANNEL ATP-BINDING SUBUNIT"/>
    <property type="match status" value="1"/>
</dbReference>
<dbReference type="PROSITE" id="PS00211">
    <property type="entry name" value="ABC_TRANSPORTER_1"/>
    <property type="match status" value="1"/>
</dbReference>
<keyword evidence="4 15" id="KW-0812">Transmembrane</keyword>
<reference evidence="18 19" key="1">
    <citation type="journal article" date="2020" name="Microorganisms">
        <title>Osmotic Adaptation and Compatible Solute Biosynthesis of Phototrophic Bacteria as Revealed from Genome Analyses.</title>
        <authorList>
            <person name="Imhoff J.F."/>
            <person name="Rahn T."/>
            <person name="Kunzel S."/>
            <person name="Keller A."/>
            <person name="Neulinger S.C."/>
        </authorList>
    </citation>
    <scope>NUCLEOTIDE SEQUENCE [LARGE SCALE GENOMIC DNA]</scope>
    <source>
        <strain evidence="18 19">DSM 15382</strain>
    </source>
</reference>
<protein>
    <recommendedName>
        <fullName evidence="12">Mitochondrial potassium channel ATP-binding subunit</fullName>
    </recommendedName>
    <alternativeName>
        <fullName evidence="14">ATP-binding cassette sub-family B member 8, mitochondrial</fullName>
    </alternativeName>
    <alternativeName>
        <fullName evidence="13">Mitochondrial sulfonylurea-receptor</fullName>
    </alternativeName>
</protein>
<dbReference type="Pfam" id="PF00005">
    <property type="entry name" value="ABC_tran"/>
    <property type="match status" value="1"/>
</dbReference>
<evidence type="ECO:0000256" key="6">
    <source>
        <dbReference type="ARBA" id="ARBA00022840"/>
    </source>
</evidence>
<keyword evidence="10" id="KW-0406">Ion transport</keyword>
<evidence type="ECO:0000256" key="12">
    <source>
        <dbReference type="ARBA" id="ARBA00040439"/>
    </source>
</evidence>
<evidence type="ECO:0000256" key="13">
    <source>
        <dbReference type="ARBA" id="ARBA00041416"/>
    </source>
</evidence>
<evidence type="ECO:0000256" key="4">
    <source>
        <dbReference type="ARBA" id="ARBA00022692"/>
    </source>
</evidence>
<feature type="transmembrane region" description="Helical" evidence="15">
    <location>
        <begin position="250"/>
        <end position="269"/>
    </location>
</feature>
<evidence type="ECO:0000259" key="17">
    <source>
        <dbReference type="PROSITE" id="PS50929"/>
    </source>
</evidence>
<feature type="domain" description="ABC transporter" evidence="16">
    <location>
        <begin position="345"/>
        <end position="581"/>
    </location>
</feature>
<dbReference type="Proteomes" id="UP000697995">
    <property type="component" value="Unassembled WGS sequence"/>
</dbReference>
<keyword evidence="6" id="KW-0067">ATP-binding</keyword>
<evidence type="ECO:0000256" key="9">
    <source>
        <dbReference type="ARBA" id="ARBA00022989"/>
    </source>
</evidence>
<comment type="subcellular location">
    <subcellularLocation>
        <location evidence="1">Cell membrane</location>
        <topology evidence="1">Multi-pass membrane protein</topology>
    </subcellularLocation>
</comment>
<keyword evidence="11 15" id="KW-0472">Membrane</keyword>
<keyword evidence="3" id="KW-0633">Potassium transport</keyword>
<dbReference type="Pfam" id="PF00664">
    <property type="entry name" value="ABC_membrane"/>
    <property type="match status" value="1"/>
</dbReference>
<evidence type="ECO:0000256" key="14">
    <source>
        <dbReference type="ARBA" id="ARBA00042968"/>
    </source>
</evidence>
<evidence type="ECO:0000256" key="7">
    <source>
        <dbReference type="ARBA" id="ARBA00022946"/>
    </source>
</evidence>
<dbReference type="InterPro" id="IPR027417">
    <property type="entry name" value="P-loop_NTPase"/>
</dbReference>
<keyword evidence="7" id="KW-0809">Transit peptide</keyword>
<dbReference type="SUPFAM" id="SSF52540">
    <property type="entry name" value="P-loop containing nucleoside triphosphate hydrolases"/>
    <property type="match status" value="1"/>
</dbReference>
<dbReference type="PROSITE" id="PS50929">
    <property type="entry name" value="ABC_TM1F"/>
    <property type="match status" value="1"/>
</dbReference>
<dbReference type="InterPro" id="IPR036640">
    <property type="entry name" value="ABC1_TM_sf"/>
</dbReference>
<evidence type="ECO:0000256" key="2">
    <source>
        <dbReference type="ARBA" id="ARBA00022448"/>
    </source>
</evidence>
<feature type="transmembrane region" description="Helical" evidence="15">
    <location>
        <begin position="67"/>
        <end position="88"/>
    </location>
</feature>
<keyword evidence="5" id="KW-0547">Nucleotide-binding</keyword>
<evidence type="ECO:0000256" key="3">
    <source>
        <dbReference type="ARBA" id="ARBA00022538"/>
    </source>
</evidence>
<dbReference type="CDD" id="cd18575">
    <property type="entry name" value="ABC_6TM_bac_exporter_ABCB8_10_like"/>
    <property type="match status" value="1"/>
</dbReference>
<proteinExistence type="predicted"/>
<dbReference type="InterPro" id="IPR017871">
    <property type="entry name" value="ABC_transporter-like_CS"/>
</dbReference>
<keyword evidence="9 15" id="KW-1133">Transmembrane helix</keyword>
<organism evidence="18 19">
    <name type="scientific">Paracraurococcus ruber</name>
    <dbReference type="NCBI Taxonomy" id="77675"/>
    <lineage>
        <taxon>Bacteria</taxon>
        <taxon>Pseudomonadati</taxon>
        <taxon>Pseudomonadota</taxon>
        <taxon>Alphaproteobacteria</taxon>
        <taxon>Acetobacterales</taxon>
        <taxon>Roseomonadaceae</taxon>
        <taxon>Paracraurococcus</taxon>
    </lineage>
</organism>
<dbReference type="InterPro" id="IPR003439">
    <property type="entry name" value="ABC_transporter-like_ATP-bd"/>
</dbReference>
<evidence type="ECO:0000256" key="1">
    <source>
        <dbReference type="ARBA" id="ARBA00004651"/>
    </source>
</evidence>
<keyword evidence="2" id="KW-0813">Transport</keyword>
<evidence type="ECO:0000256" key="11">
    <source>
        <dbReference type="ARBA" id="ARBA00023136"/>
    </source>
</evidence>
<comment type="caution">
    <text evidence="18">The sequence shown here is derived from an EMBL/GenBank/DDBJ whole genome shotgun (WGS) entry which is preliminary data.</text>
</comment>
<keyword evidence="8" id="KW-0630">Potassium</keyword>
<dbReference type="Gene3D" id="3.40.50.300">
    <property type="entry name" value="P-loop containing nucleotide triphosphate hydrolases"/>
    <property type="match status" value="1"/>
</dbReference>
<name>A0ABS1CY89_9PROT</name>